<organism evidence="11 12">
    <name type="scientific">Coilia grayii</name>
    <name type="common">Gray's grenadier anchovy</name>
    <dbReference type="NCBI Taxonomy" id="363190"/>
    <lineage>
        <taxon>Eukaryota</taxon>
        <taxon>Metazoa</taxon>
        <taxon>Chordata</taxon>
        <taxon>Craniata</taxon>
        <taxon>Vertebrata</taxon>
        <taxon>Euteleostomi</taxon>
        <taxon>Actinopterygii</taxon>
        <taxon>Neopterygii</taxon>
        <taxon>Teleostei</taxon>
        <taxon>Clupei</taxon>
        <taxon>Clupeiformes</taxon>
        <taxon>Clupeoidei</taxon>
        <taxon>Engraulidae</taxon>
        <taxon>Coilinae</taxon>
        <taxon>Coilia</taxon>
    </lineage>
</organism>
<evidence type="ECO:0000256" key="1">
    <source>
        <dbReference type="ARBA" id="ARBA00000215"/>
    </source>
</evidence>
<evidence type="ECO:0000256" key="3">
    <source>
        <dbReference type="ARBA" id="ARBA00006366"/>
    </source>
</evidence>
<feature type="transmembrane region" description="Helical" evidence="10">
    <location>
        <begin position="141"/>
        <end position="164"/>
    </location>
</feature>
<feature type="transmembrane region" description="Helical" evidence="10">
    <location>
        <begin position="314"/>
        <end position="332"/>
    </location>
</feature>
<evidence type="ECO:0000256" key="5">
    <source>
        <dbReference type="ARBA" id="ARBA00022475"/>
    </source>
</evidence>
<protein>
    <recommendedName>
        <fullName evidence="10">Riboflavin transporter</fullName>
    </recommendedName>
</protein>
<keyword evidence="5 10" id="KW-1003">Cell membrane</keyword>
<keyword evidence="4 10" id="KW-0813">Transport</keyword>
<gene>
    <name evidence="11" type="ORF">ACEWY4_028138</name>
</gene>
<comment type="subcellular location">
    <subcellularLocation>
        <location evidence="2 10">Cell membrane</location>
        <topology evidence="2 10">Multi-pass membrane protein</topology>
    </subcellularLocation>
</comment>
<proteinExistence type="inferred from homology"/>
<evidence type="ECO:0000256" key="4">
    <source>
        <dbReference type="ARBA" id="ARBA00022448"/>
    </source>
</evidence>
<evidence type="ECO:0000256" key="10">
    <source>
        <dbReference type="RuleBase" id="RU368035"/>
    </source>
</evidence>
<keyword evidence="8 10" id="KW-0472">Membrane</keyword>
<keyword evidence="6 10" id="KW-0812">Transmembrane</keyword>
<evidence type="ECO:0000256" key="8">
    <source>
        <dbReference type="ARBA" id="ARBA00023136"/>
    </source>
</evidence>
<dbReference type="InterPro" id="IPR009357">
    <property type="entry name" value="Riboflavin_transptr"/>
</dbReference>
<keyword evidence="9" id="KW-0325">Glycoprotein</keyword>
<feature type="transmembrane region" description="Helical" evidence="10">
    <location>
        <begin position="105"/>
        <end position="129"/>
    </location>
</feature>
<reference evidence="11 12" key="1">
    <citation type="submission" date="2024-09" db="EMBL/GenBank/DDBJ databases">
        <title>A chromosome-level genome assembly of Gray's grenadier anchovy, Coilia grayii.</title>
        <authorList>
            <person name="Fu Z."/>
        </authorList>
    </citation>
    <scope>NUCLEOTIDE SEQUENCE [LARGE SCALE GENOMIC DNA]</scope>
    <source>
        <strain evidence="11">G4</strain>
        <tissue evidence="11">Muscle</tissue>
    </source>
</reference>
<comment type="catalytic activity">
    <reaction evidence="1 10">
        <text>riboflavin(in) = riboflavin(out)</text>
        <dbReference type="Rhea" id="RHEA:35015"/>
        <dbReference type="ChEBI" id="CHEBI:57986"/>
    </reaction>
</comment>
<feature type="transmembrane region" description="Helical" evidence="10">
    <location>
        <begin position="225"/>
        <end position="244"/>
    </location>
</feature>
<keyword evidence="7 10" id="KW-1133">Transmembrane helix</keyword>
<dbReference type="EMBL" id="JBHFQA010000617">
    <property type="protein sequence ID" value="KAL2076265.1"/>
    <property type="molecule type" value="Genomic_DNA"/>
</dbReference>
<accession>A0ABD1IMM6</accession>
<evidence type="ECO:0000256" key="9">
    <source>
        <dbReference type="ARBA" id="ARBA00023180"/>
    </source>
</evidence>
<evidence type="ECO:0000313" key="12">
    <source>
        <dbReference type="Proteomes" id="UP001591681"/>
    </source>
</evidence>
<feature type="transmembrane region" description="Helical" evidence="10">
    <location>
        <begin position="72"/>
        <end position="93"/>
    </location>
</feature>
<evidence type="ECO:0000256" key="2">
    <source>
        <dbReference type="ARBA" id="ARBA00004651"/>
    </source>
</evidence>
<evidence type="ECO:0000313" key="11">
    <source>
        <dbReference type="EMBL" id="KAL2076265.1"/>
    </source>
</evidence>
<comment type="similarity">
    <text evidence="3 10">Belongs to the riboflavin transporter family.</text>
</comment>
<feature type="transmembrane region" description="Helical" evidence="10">
    <location>
        <begin position="352"/>
        <end position="374"/>
    </location>
</feature>
<sequence length="378" mass="39562">MALQVHALACAFGLGSWVAVNGLWVELPLLVGVLPEGWALPSYLTVIIQLANVGPLAVTLAHRLCPGALREAPVIAGVLAVGVLACALLAAFWRRTNCILGQERSSAFLALTFFLALVDCTSSVTFLPFMMQLPARYVSSYFIGEGLSGFLPGLLALAQGVGVARCVNASEPPTNPNASQGLALQAEYHPLAGQGLALQTEYHPLAGQGLALQTEYLAPSFSPEAFFVLLAVMTSVSLLAFILLRRLPHTYQLSAEHLVSSEGVSSEGVSSEGVPVPAVCVGVEPLGVGGGDPAKGPPGAEERGQRRPLLAKRGYSGAQQAFIYAMVVWANSATNGLLPSVQTYSCMPYGSLAYHLSAALASLANPLACIIAMLRPQR</sequence>
<dbReference type="GO" id="GO:0032217">
    <property type="term" value="F:riboflavin transmembrane transporter activity"/>
    <property type="evidence" value="ECO:0007669"/>
    <property type="project" value="UniProtKB-UniRule"/>
</dbReference>
<dbReference type="PANTHER" id="PTHR12929">
    <property type="entry name" value="SOLUTE CARRIER FAMILY 52"/>
    <property type="match status" value="1"/>
</dbReference>
<comment type="function">
    <text evidence="10">Plasma membrane transporter mediating the uptake by cells of the water soluble vitamin B2/riboflavin that plays a key role in biochemical oxidation-reduction reactions of the carbohydrate, lipid, and amino acid metabolism.</text>
</comment>
<name>A0ABD1IMM6_9TELE</name>
<comment type="caution">
    <text evidence="11">The sequence shown here is derived from an EMBL/GenBank/DDBJ whole genome shotgun (WGS) entry which is preliminary data.</text>
</comment>
<dbReference type="GO" id="GO:0005886">
    <property type="term" value="C:plasma membrane"/>
    <property type="evidence" value="ECO:0007669"/>
    <property type="project" value="UniProtKB-SubCell"/>
</dbReference>
<keyword evidence="12" id="KW-1185">Reference proteome</keyword>
<feature type="transmembrane region" description="Helical" evidence="10">
    <location>
        <begin position="38"/>
        <end position="60"/>
    </location>
</feature>
<dbReference type="Pfam" id="PF06237">
    <property type="entry name" value="SLC52_ribofla_tr"/>
    <property type="match status" value="1"/>
</dbReference>
<comment type="caution">
    <text evidence="10">Lacks conserved residue(s) required for the propagation of feature annotation.</text>
</comment>
<evidence type="ECO:0000256" key="6">
    <source>
        <dbReference type="ARBA" id="ARBA00022692"/>
    </source>
</evidence>
<evidence type="ECO:0000256" key="7">
    <source>
        <dbReference type="ARBA" id="ARBA00022989"/>
    </source>
</evidence>
<dbReference type="Proteomes" id="UP001591681">
    <property type="component" value="Unassembled WGS sequence"/>
</dbReference>
<dbReference type="AlphaFoldDB" id="A0ABD1IMM6"/>
<dbReference type="PANTHER" id="PTHR12929:SF4">
    <property type="entry name" value="SOLUTE CARRIER FAMILY 52, RIBOFLAVIN TRANSPORTER, MEMBER 3"/>
    <property type="match status" value="1"/>
</dbReference>